<name>A0ABV7IUR3_9RHOB</name>
<dbReference type="Gene3D" id="3.40.630.30">
    <property type="match status" value="1"/>
</dbReference>
<dbReference type="EC" id="2.3.2.30" evidence="7"/>
<dbReference type="EMBL" id="JBHRTO010000001">
    <property type="protein sequence ID" value="MFC3180227.1"/>
    <property type="molecule type" value="Genomic_DNA"/>
</dbReference>
<proteinExistence type="inferred from homology"/>
<comment type="function">
    <text evidence="9">Catalyzes the first step in the biosynthesis of ornithine lipids, which are phosphorus-free membrane lipids. Catalyzes the 3-hydroxyacyl-acyl carrier protein-dependent acylation of ornithine to form lyso-ornithine lipid (LOL).</text>
</comment>
<dbReference type="Pfam" id="PF13444">
    <property type="entry name" value="Acetyltransf_5"/>
    <property type="match status" value="1"/>
</dbReference>
<evidence type="ECO:0000256" key="8">
    <source>
        <dbReference type="ARBA" id="ARBA00039866"/>
    </source>
</evidence>
<comment type="caution">
    <text evidence="11">The sequence shown here is derived from an EMBL/GenBank/DDBJ whole genome shotgun (WGS) entry which is preliminary data.</text>
</comment>
<dbReference type="InterPro" id="IPR052351">
    <property type="entry name" value="Ornithine_N-alpha-AT"/>
</dbReference>
<comment type="similarity">
    <text evidence="6">Belongs to the acetyltransferase family. OlsB subfamily.</text>
</comment>
<protein>
    <recommendedName>
        <fullName evidence="8">L-ornithine N(alpha)-acyltransferase</fullName>
        <ecNumber evidence="7">2.3.2.30</ecNumber>
    </recommendedName>
</protein>
<keyword evidence="2" id="KW-0444">Lipid biosynthesis</keyword>
<evidence type="ECO:0000256" key="1">
    <source>
        <dbReference type="ARBA" id="ARBA00005189"/>
    </source>
</evidence>
<dbReference type="SUPFAM" id="SSF55729">
    <property type="entry name" value="Acyl-CoA N-acyltransferases (Nat)"/>
    <property type="match status" value="1"/>
</dbReference>
<keyword evidence="4" id="KW-0443">Lipid metabolism</keyword>
<dbReference type="InterPro" id="IPR016181">
    <property type="entry name" value="Acyl_CoA_acyltransferase"/>
</dbReference>
<dbReference type="PANTHER" id="PTHR37323">
    <property type="entry name" value="GCN5-RELATED N-ACETYLTRANSFERASE"/>
    <property type="match status" value="1"/>
</dbReference>
<keyword evidence="5" id="KW-0012">Acyltransferase</keyword>
<evidence type="ECO:0000256" key="2">
    <source>
        <dbReference type="ARBA" id="ARBA00022516"/>
    </source>
</evidence>
<evidence type="ECO:0000256" key="10">
    <source>
        <dbReference type="ARBA" id="ARBA00047785"/>
    </source>
</evidence>
<accession>A0ABV7IUR3</accession>
<keyword evidence="12" id="KW-1185">Reference proteome</keyword>
<gene>
    <name evidence="11" type="ORF">ACFOGH_04425</name>
</gene>
<dbReference type="PANTHER" id="PTHR37323:SF1">
    <property type="entry name" value="L-ORNITHINE N(ALPHA)-ACYLTRANSFERASE"/>
    <property type="match status" value="1"/>
</dbReference>
<comment type="catalytic activity">
    <reaction evidence="10">
        <text>a (3R)-hydroxyacyl-[ACP] + L-ornithine = a lyso-ornithine lipid + holo-[ACP] + H(+)</text>
        <dbReference type="Rhea" id="RHEA:20633"/>
        <dbReference type="Rhea" id="RHEA-COMP:9685"/>
        <dbReference type="Rhea" id="RHEA-COMP:9945"/>
        <dbReference type="ChEBI" id="CHEBI:15378"/>
        <dbReference type="ChEBI" id="CHEBI:46911"/>
        <dbReference type="ChEBI" id="CHEBI:64479"/>
        <dbReference type="ChEBI" id="CHEBI:78827"/>
        <dbReference type="ChEBI" id="CHEBI:138482"/>
        <dbReference type="EC" id="2.3.2.30"/>
    </reaction>
    <physiologicalReaction direction="left-to-right" evidence="10">
        <dbReference type="Rhea" id="RHEA:20634"/>
    </physiologicalReaction>
</comment>
<reference evidence="12" key="1">
    <citation type="journal article" date="2019" name="Int. J. Syst. Evol. Microbiol.">
        <title>The Global Catalogue of Microorganisms (GCM) 10K type strain sequencing project: providing services to taxonomists for standard genome sequencing and annotation.</title>
        <authorList>
            <consortium name="The Broad Institute Genomics Platform"/>
            <consortium name="The Broad Institute Genome Sequencing Center for Infectious Disease"/>
            <person name="Wu L."/>
            <person name="Ma J."/>
        </authorList>
    </citation>
    <scope>NUCLEOTIDE SEQUENCE [LARGE SCALE GENOMIC DNA]</scope>
    <source>
        <strain evidence="12">KCTC 52039</strain>
    </source>
</reference>
<evidence type="ECO:0000313" key="12">
    <source>
        <dbReference type="Proteomes" id="UP001595547"/>
    </source>
</evidence>
<sequence>MLPLTRGRYAARLAETQHDLTAAQALRHRSFLGRRGIAKPDGRDSDDFDAICRHVLVEDRASGTLVCCYRLLAFRAGESLSGSYAGQVYDLRALEGFAGAKLELGRFCLDPAWHDPDILRLAWGAMAQIVDAEAIGLLFGCSSFEGADWHVHAPALALLRNHLAPAQWMPGPKAAEIFDFASQLRETPVDLRAAMQSLPPLLRTYLAMAGWVSDHAVLDRALDTLHVFTAVEIAKIPPARARALRAISE</sequence>
<dbReference type="RefSeq" id="WP_380071858.1">
    <property type="nucleotide sequence ID" value="NZ_JBHRTO010000001.1"/>
</dbReference>
<evidence type="ECO:0000256" key="3">
    <source>
        <dbReference type="ARBA" id="ARBA00022679"/>
    </source>
</evidence>
<evidence type="ECO:0000256" key="4">
    <source>
        <dbReference type="ARBA" id="ARBA00023098"/>
    </source>
</evidence>
<evidence type="ECO:0000256" key="6">
    <source>
        <dbReference type="ARBA" id="ARBA00038095"/>
    </source>
</evidence>
<evidence type="ECO:0000256" key="7">
    <source>
        <dbReference type="ARBA" id="ARBA00039058"/>
    </source>
</evidence>
<evidence type="ECO:0000256" key="5">
    <source>
        <dbReference type="ARBA" id="ARBA00023315"/>
    </source>
</evidence>
<evidence type="ECO:0000313" key="11">
    <source>
        <dbReference type="EMBL" id="MFC3180227.1"/>
    </source>
</evidence>
<dbReference type="Proteomes" id="UP001595547">
    <property type="component" value="Unassembled WGS sequence"/>
</dbReference>
<keyword evidence="3" id="KW-0808">Transferase</keyword>
<organism evidence="11 12">
    <name type="scientific">Cypionkella sinensis</name>
    <dbReference type="NCBI Taxonomy" id="1756043"/>
    <lineage>
        <taxon>Bacteria</taxon>
        <taxon>Pseudomonadati</taxon>
        <taxon>Pseudomonadota</taxon>
        <taxon>Alphaproteobacteria</taxon>
        <taxon>Rhodobacterales</taxon>
        <taxon>Paracoccaceae</taxon>
        <taxon>Cypionkella</taxon>
    </lineage>
</organism>
<comment type="pathway">
    <text evidence="1">Lipid metabolism.</text>
</comment>
<evidence type="ECO:0000256" key="9">
    <source>
        <dbReference type="ARBA" id="ARBA00045724"/>
    </source>
</evidence>